<sequence>MCASTEYEAAITFNPIDVLVEDALGDTVDMFTDFIDNLLSSQSGTDMLKVITAFDAPPAKRSKVRDSSTGSRKAERVVSPARSPTSTVELDTLPYNLDKRGGPGGIGGAYSRKNKPQRCSICKECGHKSRTCKFAPGRGDFPHFASERALIRADCRWLCLRKAHVGRR</sequence>
<gene>
    <name evidence="2" type="ORF">PCAR00345_LOCUS21052</name>
</gene>
<organism evidence="2">
    <name type="scientific">Chrysotila carterae</name>
    <name type="common">Marine alga</name>
    <name type="synonym">Syracosphaera carterae</name>
    <dbReference type="NCBI Taxonomy" id="13221"/>
    <lineage>
        <taxon>Eukaryota</taxon>
        <taxon>Haptista</taxon>
        <taxon>Haptophyta</taxon>
        <taxon>Prymnesiophyceae</taxon>
        <taxon>Isochrysidales</taxon>
        <taxon>Isochrysidaceae</taxon>
        <taxon>Chrysotila</taxon>
    </lineage>
</organism>
<dbReference type="EMBL" id="HBIZ01033046">
    <property type="protein sequence ID" value="CAE0768440.1"/>
    <property type="molecule type" value="Transcribed_RNA"/>
</dbReference>
<proteinExistence type="predicted"/>
<accession>A0A7S4F2Q0</accession>
<dbReference type="AlphaFoldDB" id="A0A7S4F2Q0"/>
<name>A0A7S4F2Q0_CHRCT</name>
<feature type="region of interest" description="Disordered" evidence="1">
    <location>
        <begin position="59"/>
        <end position="86"/>
    </location>
</feature>
<protein>
    <submittedName>
        <fullName evidence="2">Uncharacterized protein</fullName>
    </submittedName>
</protein>
<evidence type="ECO:0000256" key="1">
    <source>
        <dbReference type="SAM" id="MobiDB-lite"/>
    </source>
</evidence>
<reference evidence="2" key="1">
    <citation type="submission" date="2021-01" db="EMBL/GenBank/DDBJ databases">
        <authorList>
            <person name="Corre E."/>
            <person name="Pelletier E."/>
            <person name="Niang G."/>
            <person name="Scheremetjew M."/>
            <person name="Finn R."/>
            <person name="Kale V."/>
            <person name="Holt S."/>
            <person name="Cochrane G."/>
            <person name="Meng A."/>
            <person name="Brown T."/>
            <person name="Cohen L."/>
        </authorList>
    </citation>
    <scope>NUCLEOTIDE SEQUENCE</scope>
    <source>
        <strain evidence="2">CCMP645</strain>
    </source>
</reference>
<evidence type="ECO:0000313" key="2">
    <source>
        <dbReference type="EMBL" id="CAE0768440.1"/>
    </source>
</evidence>